<feature type="transmembrane region" description="Helical" evidence="8">
    <location>
        <begin position="508"/>
        <end position="527"/>
    </location>
</feature>
<evidence type="ECO:0000256" key="2">
    <source>
        <dbReference type="ARBA" id="ARBA00006978"/>
    </source>
</evidence>
<keyword evidence="8" id="KW-0029">Amino-acid transport</keyword>
<keyword evidence="3 8" id="KW-0813">Transport</keyword>
<feature type="transmembrane region" description="Helical" evidence="8">
    <location>
        <begin position="160"/>
        <end position="181"/>
    </location>
</feature>
<feature type="transmembrane region" description="Helical" evidence="8">
    <location>
        <begin position="381"/>
        <end position="399"/>
    </location>
</feature>
<gene>
    <name evidence="10" type="ORF">BCR39DRAFT_536799</name>
</gene>
<dbReference type="GO" id="GO:0005774">
    <property type="term" value="C:vacuolar membrane"/>
    <property type="evidence" value="ECO:0007669"/>
    <property type="project" value="UniProtKB-SubCell"/>
</dbReference>
<dbReference type="InParanoid" id="A0A1Y2AZA5"/>
<feature type="transmembrane region" description="Helical" evidence="8">
    <location>
        <begin position="187"/>
        <end position="209"/>
    </location>
</feature>
<feature type="transmembrane region" description="Helical" evidence="8">
    <location>
        <begin position="474"/>
        <end position="496"/>
    </location>
</feature>
<dbReference type="GO" id="GO:0006914">
    <property type="term" value="P:autophagy"/>
    <property type="evidence" value="ECO:0007669"/>
    <property type="project" value="UniProtKB-KW"/>
</dbReference>
<feature type="transmembrane region" description="Helical" evidence="8">
    <location>
        <begin position="251"/>
        <end position="276"/>
    </location>
</feature>
<dbReference type="GO" id="GO:0006865">
    <property type="term" value="P:amino acid transport"/>
    <property type="evidence" value="ECO:0007669"/>
    <property type="project" value="UniProtKB-KW"/>
</dbReference>
<dbReference type="PANTHER" id="PTHR23519:SF5">
    <property type="entry name" value="AUTOPHAGY-RELATED PROTEIN"/>
    <property type="match status" value="1"/>
</dbReference>
<feature type="region of interest" description="Disordered" evidence="9">
    <location>
        <begin position="1"/>
        <end position="23"/>
    </location>
</feature>
<evidence type="ECO:0000313" key="11">
    <source>
        <dbReference type="Proteomes" id="UP000193986"/>
    </source>
</evidence>
<reference evidence="10 11" key="1">
    <citation type="submission" date="2016-07" db="EMBL/GenBank/DDBJ databases">
        <title>Pervasive Adenine N6-methylation of Active Genes in Fungi.</title>
        <authorList>
            <consortium name="DOE Joint Genome Institute"/>
            <person name="Mondo S.J."/>
            <person name="Dannebaum R.O."/>
            <person name="Kuo R.C."/>
            <person name="Labutti K."/>
            <person name="Haridas S."/>
            <person name="Kuo A."/>
            <person name="Salamov A."/>
            <person name="Ahrendt S.R."/>
            <person name="Lipzen A."/>
            <person name="Sullivan W."/>
            <person name="Andreopoulos W.B."/>
            <person name="Clum A."/>
            <person name="Lindquist E."/>
            <person name="Daum C."/>
            <person name="Ramamoorthy G.K."/>
            <person name="Gryganskyi A."/>
            <person name="Culley D."/>
            <person name="Magnuson J.K."/>
            <person name="James T.Y."/>
            <person name="O'Malley M.A."/>
            <person name="Stajich J.E."/>
            <person name="Spatafora J.W."/>
            <person name="Visel A."/>
            <person name="Grigoriev I.V."/>
        </authorList>
    </citation>
    <scope>NUCLEOTIDE SEQUENCE [LARGE SCALE GENOMIC DNA]</scope>
    <source>
        <strain evidence="10 11">68-887.2</strain>
    </source>
</reference>
<feature type="transmembrane region" description="Helical" evidence="8">
    <location>
        <begin position="448"/>
        <end position="467"/>
    </location>
</feature>
<keyword evidence="7 8" id="KW-0472">Membrane</keyword>
<evidence type="ECO:0000256" key="8">
    <source>
        <dbReference type="RuleBase" id="RU363073"/>
    </source>
</evidence>
<keyword evidence="6 8" id="KW-0072">Autophagy</keyword>
<proteinExistence type="inferred from homology"/>
<name>A0A1Y2AZA5_9TREE</name>
<dbReference type="OrthoDB" id="42657at2759"/>
<keyword evidence="4 8" id="KW-0812">Transmembrane</keyword>
<dbReference type="STRING" id="71784.A0A1Y2AZA5"/>
<dbReference type="EMBL" id="MCFC01000035">
    <property type="protein sequence ID" value="ORY27919.1"/>
    <property type="molecule type" value="Genomic_DNA"/>
</dbReference>
<protein>
    <recommendedName>
        <fullName evidence="8">Autophagy-related protein</fullName>
    </recommendedName>
</protein>
<feature type="transmembrane region" description="Helical" evidence="8">
    <location>
        <begin position="81"/>
        <end position="108"/>
    </location>
</feature>
<dbReference type="InterPro" id="IPR050495">
    <property type="entry name" value="ATG22/LtaA_families"/>
</dbReference>
<comment type="similarity">
    <text evidence="2 8">Belongs to the ATG22 family.</text>
</comment>
<comment type="subcellular location">
    <subcellularLocation>
        <location evidence="1 8">Vacuole membrane</location>
        <topology evidence="1 8">Multi-pass membrane protein</topology>
    </subcellularLocation>
</comment>
<dbReference type="SUPFAM" id="SSF103473">
    <property type="entry name" value="MFS general substrate transporter"/>
    <property type="match status" value="1"/>
</dbReference>
<evidence type="ECO:0000256" key="6">
    <source>
        <dbReference type="ARBA" id="ARBA00023006"/>
    </source>
</evidence>
<feature type="transmembrane region" description="Helical" evidence="8">
    <location>
        <begin position="411"/>
        <end position="428"/>
    </location>
</feature>
<keyword evidence="8" id="KW-0926">Vacuole</keyword>
<comment type="function">
    <text evidence="8">Vacuolar effluxer which mediate the efflux of amino acids resulting from autophagic degradation. The release of autophagic amino acids allows the maintenance of protein synthesis and viability during nitrogen starvation.</text>
</comment>
<evidence type="ECO:0000256" key="7">
    <source>
        <dbReference type="ARBA" id="ARBA00023136"/>
    </source>
</evidence>
<evidence type="ECO:0000256" key="4">
    <source>
        <dbReference type="ARBA" id="ARBA00022692"/>
    </source>
</evidence>
<sequence length="568" mass="62297">MSDNTNEHAGIAPASQSELDGASTAKEDDKVVFDEVIVTADDLDATFVKARVVDSAGLALIEQTHVIPTTGVRKVTTSWEYWTYCFFYFAPNGAPMALFGASQLQLLITLQFPDGNVKWGGTTLPMSSMLLDLTGIIFAIQLVSLLFLGAYADFGNWRPFLLIGFTALLYICQFAMCGLAAPGQWQGAQACYVLGTYAMNMVVAFYAATFPEIVQDLPKVITSEQEVLSGTKSAEAHDELVSYERSKLNNLLNVLGSCLEILASAIALGIAAAIGYNTDAQLLYQYRVLMGFLSAFTVLATVPFFIAQKHRPGQQLPEGVPLWKAGPQQVWSAAKSVRQLKQCLMYLVAYFLLQETYGTYYSVVGILQNEVVEYSPTMLNALNIVGSVCGGGGNLFVYLMQKRFRFSTKAGVFYGAFMTLLPNLWGAIGSHTQVIGFHHLWEFWLAEAWNFQMAAWASYQIAFLSEVSPAPKAYMFFSLFNTVGKTSGFIGPFISSAIIDRAGGNTNMAFWFLFAMGSTGQIVLWFVDAGQAKIDNAKYLEREAAELYTEEQRRAAAGNGVEMEAVRG</sequence>
<dbReference type="PANTHER" id="PTHR23519">
    <property type="entry name" value="AUTOPHAGY-RELATED PROTEIN 22"/>
    <property type="match status" value="1"/>
</dbReference>
<organism evidence="10 11">
    <name type="scientific">Naematelia encephala</name>
    <dbReference type="NCBI Taxonomy" id="71784"/>
    <lineage>
        <taxon>Eukaryota</taxon>
        <taxon>Fungi</taxon>
        <taxon>Dikarya</taxon>
        <taxon>Basidiomycota</taxon>
        <taxon>Agaricomycotina</taxon>
        <taxon>Tremellomycetes</taxon>
        <taxon>Tremellales</taxon>
        <taxon>Naemateliaceae</taxon>
        <taxon>Naematelia</taxon>
    </lineage>
</organism>
<evidence type="ECO:0000256" key="3">
    <source>
        <dbReference type="ARBA" id="ARBA00022448"/>
    </source>
</evidence>
<keyword evidence="5 8" id="KW-1133">Transmembrane helix</keyword>
<accession>A0A1Y2AZA5</accession>
<evidence type="ECO:0000256" key="1">
    <source>
        <dbReference type="ARBA" id="ARBA00004128"/>
    </source>
</evidence>
<dbReference type="InterPro" id="IPR036259">
    <property type="entry name" value="MFS_trans_sf"/>
</dbReference>
<keyword evidence="11" id="KW-1185">Reference proteome</keyword>
<dbReference type="Gene3D" id="1.20.1250.20">
    <property type="entry name" value="MFS general substrate transporter like domains"/>
    <property type="match status" value="1"/>
</dbReference>
<evidence type="ECO:0000256" key="9">
    <source>
        <dbReference type="SAM" id="MobiDB-lite"/>
    </source>
</evidence>
<feature type="transmembrane region" description="Helical" evidence="8">
    <location>
        <begin position="288"/>
        <end position="307"/>
    </location>
</feature>
<feature type="transmembrane region" description="Helical" evidence="8">
    <location>
        <begin position="343"/>
        <end position="361"/>
    </location>
</feature>
<dbReference type="AlphaFoldDB" id="A0A1Y2AZA5"/>
<feature type="transmembrane region" description="Helical" evidence="8">
    <location>
        <begin position="128"/>
        <end position="148"/>
    </location>
</feature>
<dbReference type="Pfam" id="PF11700">
    <property type="entry name" value="ATG22"/>
    <property type="match status" value="1"/>
</dbReference>
<comment type="caution">
    <text evidence="10">The sequence shown here is derived from an EMBL/GenBank/DDBJ whole genome shotgun (WGS) entry which is preliminary data.</text>
</comment>
<dbReference type="InterPro" id="IPR024671">
    <property type="entry name" value="Atg22-like"/>
</dbReference>
<dbReference type="Proteomes" id="UP000193986">
    <property type="component" value="Unassembled WGS sequence"/>
</dbReference>
<evidence type="ECO:0000313" key="10">
    <source>
        <dbReference type="EMBL" id="ORY27919.1"/>
    </source>
</evidence>
<evidence type="ECO:0000256" key="5">
    <source>
        <dbReference type="ARBA" id="ARBA00022989"/>
    </source>
</evidence>